<dbReference type="Gene3D" id="1.20.1250.20">
    <property type="entry name" value="MFS general substrate transporter like domains"/>
    <property type="match status" value="1"/>
</dbReference>
<keyword evidence="10" id="KW-1185">Reference proteome</keyword>
<evidence type="ECO:0000256" key="1">
    <source>
        <dbReference type="ARBA" id="ARBA00004651"/>
    </source>
</evidence>
<evidence type="ECO:0000256" key="4">
    <source>
        <dbReference type="ARBA" id="ARBA00022692"/>
    </source>
</evidence>
<reference evidence="9 10" key="1">
    <citation type="submission" date="2024-09" db="EMBL/GenBank/DDBJ databases">
        <title>Nodulacao em especies de Leguminosae Basais da Amazonia e Caracterizacao dos Rizobios e Bacterias Associadas aos Nodulos.</title>
        <authorList>
            <person name="Jambeiro I.C.A."/>
            <person name="Lopes I.S."/>
            <person name="Aguiar E.R.G.R."/>
            <person name="Santos A.F.J."/>
            <person name="Dos Santos J.M.F."/>
            <person name="Gross E."/>
        </authorList>
    </citation>
    <scope>NUCLEOTIDE SEQUENCE [LARGE SCALE GENOMIC DNA]</scope>
    <source>
        <strain evidence="9 10">BRUESC1165</strain>
    </source>
</reference>
<dbReference type="PANTHER" id="PTHR23513">
    <property type="entry name" value="INTEGRAL MEMBRANE EFFLUX PROTEIN-RELATED"/>
    <property type="match status" value="1"/>
</dbReference>
<dbReference type="RefSeq" id="WP_377029288.1">
    <property type="nucleotide sequence ID" value="NZ_JBHOMY010000018.1"/>
</dbReference>
<feature type="transmembrane region" description="Helical" evidence="7">
    <location>
        <begin position="291"/>
        <end position="309"/>
    </location>
</feature>
<dbReference type="InterPro" id="IPR036259">
    <property type="entry name" value="MFS_trans_sf"/>
</dbReference>
<feature type="transmembrane region" description="Helical" evidence="7">
    <location>
        <begin position="258"/>
        <end position="279"/>
    </location>
</feature>
<keyword evidence="4 7" id="KW-0812">Transmembrane</keyword>
<keyword evidence="3" id="KW-1003">Cell membrane</keyword>
<sequence length="408" mass="42552">MQKGWHGVRAALSEANYRNFTIGNVFSLVGTWVQRVALGWLVWELTGSGAWLGAVAFADLFPMVLVTPLAGAMADRSERLRVTRISQALLMVHAGLLTVLSALSLLTPGLVLVLALVGGIITAFNQPFRMALLPSLVERPNLISAVAINSVVFNVARFVGPAIAGLVIAKGSLTLAFAINFGTFAVFSWTLARIRLVPAEATRPANGGLITAVVEGWRYAAGHVGLGAMFLMLTVVSLCIRPVLELMPSYAALFGPDAGKFAFMTSAIGLGALIGALWLSRQADPAALAKMSLSNGLVMGAALFVAAVARQEPLGVVALFIVGFGMVVSGIASQTVIQLAVPDHLRGRMLALHSMIFRGAPAVGALAVGALSDVTGLRGPLAAGAAVTFAFSGIVYSRRKLILKSLGL</sequence>
<comment type="subcellular location">
    <subcellularLocation>
        <location evidence="1">Cell membrane</location>
        <topology evidence="1">Multi-pass membrane protein</topology>
    </subcellularLocation>
</comment>
<accession>A0ABV6Y5N3</accession>
<comment type="caution">
    <text evidence="9">The sequence shown here is derived from an EMBL/GenBank/DDBJ whole genome shotgun (WGS) entry which is preliminary data.</text>
</comment>
<dbReference type="Pfam" id="PF05977">
    <property type="entry name" value="MFS_3"/>
    <property type="match status" value="1"/>
</dbReference>
<dbReference type="SUPFAM" id="SSF103473">
    <property type="entry name" value="MFS general substrate transporter"/>
    <property type="match status" value="1"/>
</dbReference>
<dbReference type="Proteomes" id="UP001593940">
    <property type="component" value="Unassembled WGS sequence"/>
</dbReference>
<organism evidence="9 10">
    <name type="scientific">Microvirga arabica</name>
    <dbReference type="NCBI Taxonomy" id="1128671"/>
    <lineage>
        <taxon>Bacteria</taxon>
        <taxon>Pseudomonadati</taxon>
        <taxon>Pseudomonadota</taxon>
        <taxon>Alphaproteobacteria</taxon>
        <taxon>Hyphomicrobiales</taxon>
        <taxon>Methylobacteriaceae</taxon>
        <taxon>Microvirga</taxon>
    </lineage>
</organism>
<evidence type="ECO:0000259" key="8">
    <source>
        <dbReference type="PROSITE" id="PS50850"/>
    </source>
</evidence>
<feature type="transmembrane region" description="Helical" evidence="7">
    <location>
        <begin position="49"/>
        <end position="73"/>
    </location>
</feature>
<feature type="domain" description="Major facilitator superfamily (MFS) profile" evidence="8">
    <location>
        <begin position="220"/>
        <end position="408"/>
    </location>
</feature>
<feature type="transmembrane region" description="Helical" evidence="7">
    <location>
        <begin position="377"/>
        <end position="396"/>
    </location>
</feature>
<feature type="transmembrane region" description="Helical" evidence="7">
    <location>
        <begin position="315"/>
        <end position="337"/>
    </location>
</feature>
<feature type="transmembrane region" description="Helical" evidence="7">
    <location>
        <begin position="217"/>
        <end position="238"/>
    </location>
</feature>
<evidence type="ECO:0000256" key="7">
    <source>
        <dbReference type="SAM" id="Phobius"/>
    </source>
</evidence>
<dbReference type="InterPro" id="IPR020846">
    <property type="entry name" value="MFS_dom"/>
</dbReference>
<dbReference type="PROSITE" id="PS50850">
    <property type="entry name" value="MFS"/>
    <property type="match status" value="1"/>
</dbReference>
<evidence type="ECO:0000256" key="2">
    <source>
        <dbReference type="ARBA" id="ARBA00022448"/>
    </source>
</evidence>
<evidence type="ECO:0000256" key="5">
    <source>
        <dbReference type="ARBA" id="ARBA00022989"/>
    </source>
</evidence>
<dbReference type="InterPro" id="IPR010290">
    <property type="entry name" value="TM_effector"/>
</dbReference>
<feature type="transmembrane region" description="Helical" evidence="7">
    <location>
        <begin position="21"/>
        <end position="43"/>
    </location>
</feature>
<evidence type="ECO:0000313" key="9">
    <source>
        <dbReference type="EMBL" id="MFC1456574.1"/>
    </source>
</evidence>
<keyword evidence="5 7" id="KW-1133">Transmembrane helix</keyword>
<protein>
    <submittedName>
        <fullName evidence="9">MFS transporter</fullName>
    </submittedName>
</protein>
<evidence type="ECO:0000256" key="6">
    <source>
        <dbReference type="ARBA" id="ARBA00023136"/>
    </source>
</evidence>
<gene>
    <name evidence="9" type="ORF">ACETIH_07575</name>
</gene>
<keyword evidence="6 7" id="KW-0472">Membrane</keyword>
<keyword evidence="2" id="KW-0813">Transport</keyword>
<evidence type="ECO:0000313" key="10">
    <source>
        <dbReference type="Proteomes" id="UP001593940"/>
    </source>
</evidence>
<evidence type="ECO:0000256" key="3">
    <source>
        <dbReference type="ARBA" id="ARBA00022475"/>
    </source>
</evidence>
<proteinExistence type="predicted"/>
<feature type="transmembrane region" description="Helical" evidence="7">
    <location>
        <begin position="349"/>
        <end position="371"/>
    </location>
</feature>
<dbReference type="CDD" id="cd06173">
    <property type="entry name" value="MFS_MefA_like"/>
    <property type="match status" value="1"/>
</dbReference>
<name>A0ABV6Y5N3_9HYPH</name>
<dbReference type="PANTHER" id="PTHR23513:SF11">
    <property type="entry name" value="STAPHYLOFERRIN A TRANSPORTER"/>
    <property type="match status" value="1"/>
</dbReference>
<dbReference type="EMBL" id="JBHOMY010000018">
    <property type="protein sequence ID" value="MFC1456574.1"/>
    <property type="molecule type" value="Genomic_DNA"/>
</dbReference>